<keyword evidence="8" id="KW-0460">Magnesium</keyword>
<gene>
    <name evidence="8 9" type="primary">corA</name>
    <name evidence="9" type="ORF">DSCA_42610</name>
</gene>
<comment type="subcellular location">
    <subcellularLocation>
        <location evidence="1">Cell membrane</location>
        <topology evidence="1">Multi-pass membrane protein</topology>
    </subcellularLocation>
    <subcellularLocation>
        <location evidence="8">Membrane</location>
        <topology evidence="8">Multi-pass membrane protein</topology>
    </subcellularLocation>
</comment>
<protein>
    <recommendedName>
        <fullName evidence="8">Magnesium transport protein CorA</fullName>
    </recommendedName>
</protein>
<evidence type="ECO:0000256" key="3">
    <source>
        <dbReference type="ARBA" id="ARBA00022448"/>
    </source>
</evidence>
<keyword evidence="10" id="KW-1185">Reference proteome</keyword>
<evidence type="ECO:0000256" key="4">
    <source>
        <dbReference type="ARBA" id="ARBA00022475"/>
    </source>
</evidence>
<evidence type="ECO:0000256" key="8">
    <source>
        <dbReference type="RuleBase" id="RU362010"/>
    </source>
</evidence>
<dbReference type="GO" id="GO:0015095">
    <property type="term" value="F:magnesium ion transmembrane transporter activity"/>
    <property type="evidence" value="ECO:0007669"/>
    <property type="project" value="UniProtKB-UniRule"/>
</dbReference>
<comment type="function">
    <text evidence="8">Mediates influx of magnesium ions.</text>
</comment>
<dbReference type="AlphaFoldDB" id="A0A5K7YTH5"/>
<dbReference type="PANTHER" id="PTHR46494">
    <property type="entry name" value="CORA FAMILY METAL ION TRANSPORTER (EUROFUNG)"/>
    <property type="match status" value="1"/>
</dbReference>
<comment type="similarity">
    <text evidence="2 8">Belongs to the CorA metal ion transporter (MIT) (TC 1.A.35) family.</text>
</comment>
<dbReference type="CDD" id="cd12828">
    <property type="entry name" value="TmCorA-like_1"/>
    <property type="match status" value="1"/>
</dbReference>
<accession>A0A5K7YTH5</accession>
<keyword evidence="3 8" id="KW-0813">Transport</keyword>
<dbReference type="InterPro" id="IPR045863">
    <property type="entry name" value="CorA_TM1_TM2"/>
</dbReference>
<dbReference type="NCBIfam" id="TIGR00383">
    <property type="entry name" value="corA"/>
    <property type="match status" value="1"/>
</dbReference>
<evidence type="ECO:0000313" key="9">
    <source>
        <dbReference type="EMBL" id="BBO70331.1"/>
    </source>
</evidence>
<dbReference type="GO" id="GO:0005886">
    <property type="term" value="C:plasma membrane"/>
    <property type="evidence" value="ECO:0007669"/>
    <property type="project" value="UniProtKB-SubCell"/>
</dbReference>
<organism evidence="9 10">
    <name type="scientific">Desulfosarcina alkanivorans</name>
    <dbReference type="NCBI Taxonomy" id="571177"/>
    <lineage>
        <taxon>Bacteria</taxon>
        <taxon>Pseudomonadati</taxon>
        <taxon>Thermodesulfobacteriota</taxon>
        <taxon>Desulfobacteria</taxon>
        <taxon>Desulfobacterales</taxon>
        <taxon>Desulfosarcinaceae</taxon>
        <taxon>Desulfosarcina</taxon>
    </lineage>
</organism>
<dbReference type="GO" id="GO:0050897">
    <property type="term" value="F:cobalt ion binding"/>
    <property type="evidence" value="ECO:0007669"/>
    <property type="project" value="TreeGrafter"/>
</dbReference>
<dbReference type="InterPro" id="IPR045861">
    <property type="entry name" value="CorA_cytoplasmic_dom"/>
</dbReference>
<keyword evidence="4 8" id="KW-1003">Cell membrane</keyword>
<dbReference type="SUPFAM" id="SSF143865">
    <property type="entry name" value="CorA soluble domain-like"/>
    <property type="match status" value="1"/>
</dbReference>
<evidence type="ECO:0000313" key="10">
    <source>
        <dbReference type="Proteomes" id="UP000427906"/>
    </source>
</evidence>
<evidence type="ECO:0000256" key="5">
    <source>
        <dbReference type="ARBA" id="ARBA00022692"/>
    </source>
</evidence>
<keyword evidence="8" id="KW-0406">Ion transport</keyword>
<keyword evidence="6 8" id="KW-1133">Transmembrane helix</keyword>
<dbReference type="RefSeq" id="WP_155318289.1">
    <property type="nucleotide sequence ID" value="NZ_AP021874.1"/>
</dbReference>
<dbReference type="Pfam" id="PF01544">
    <property type="entry name" value="CorA"/>
    <property type="match status" value="1"/>
</dbReference>
<dbReference type="OrthoDB" id="9803416at2"/>
<dbReference type="PANTHER" id="PTHR46494:SF1">
    <property type="entry name" value="CORA FAMILY METAL ION TRANSPORTER (EUROFUNG)"/>
    <property type="match status" value="1"/>
</dbReference>
<dbReference type="InterPro" id="IPR004488">
    <property type="entry name" value="Mg/Co-transport_prot_CorA"/>
</dbReference>
<keyword evidence="5 8" id="KW-0812">Transmembrane</keyword>
<dbReference type="GO" id="GO:0000287">
    <property type="term" value="F:magnesium ion binding"/>
    <property type="evidence" value="ECO:0007669"/>
    <property type="project" value="TreeGrafter"/>
</dbReference>
<dbReference type="EMBL" id="AP021874">
    <property type="protein sequence ID" value="BBO70331.1"/>
    <property type="molecule type" value="Genomic_DNA"/>
</dbReference>
<reference evidence="9 10" key="1">
    <citation type="submission" date="2019-11" db="EMBL/GenBank/DDBJ databases">
        <title>Comparative genomics of hydrocarbon-degrading Desulfosarcina strains.</title>
        <authorList>
            <person name="Watanabe M."/>
            <person name="Kojima H."/>
            <person name="Fukui M."/>
        </authorList>
    </citation>
    <scope>NUCLEOTIDE SEQUENCE [LARGE SCALE GENOMIC DNA]</scope>
    <source>
        <strain evidence="9 10">PL12</strain>
    </source>
</reference>
<dbReference type="GO" id="GO:0015087">
    <property type="term" value="F:cobalt ion transmembrane transporter activity"/>
    <property type="evidence" value="ECO:0007669"/>
    <property type="project" value="UniProtKB-UniRule"/>
</dbReference>
<evidence type="ECO:0000256" key="6">
    <source>
        <dbReference type="ARBA" id="ARBA00022989"/>
    </source>
</evidence>
<keyword evidence="7 8" id="KW-0472">Membrane</keyword>
<proteinExistence type="inferred from homology"/>
<dbReference type="KEGG" id="dalk:DSCA_42610"/>
<dbReference type="Proteomes" id="UP000427906">
    <property type="component" value="Chromosome"/>
</dbReference>
<feature type="transmembrane region" description="Helical" evidence="8">
    <location>
        <begin position="328"/>
        <end position="348"/>
    </location>
</feature>
<dbReference type="Gene3D" id="1.20.58.340">
    <property type="entry name" value="Magnesium transport protein CorA, transmembrane region"/>
    <property type="match status" value="2"/>
</dbReference>
<dbReference type="FunFam" id="1.20.58.340:FF:000012">
    <property type="entry name" value="Magnesium transport protein CorA"/>
    <property type="match status" value="1"/>
</dbReference>
<dbReference type="SUPFAM" id="SSF144083">
    <property type="entry name" value="Magnesium transport protein CorA, transmembrane region"/>
    <property type="match status" value="1"/>
</dbReference>
<name>A0A5K7YTH5_9BACT</name>
<dbReference type="InterPro" id="IPR002523">
    <property type="entry name" value="MgTranspt_CorA/ZnTranspt_ZntB"/>
</dbReference>
<feature type="transmembrane region" description="Helical" evidence="8">
    <location>
        <begin position="296"/>
        <end position="316"/>
    </location>
</feature>
<evidence type="ECO:0000256" key="2">
    <source>
        <dbReference type="ARBA" id="ARBA00009765"/>
    </source>
</evidence>
<sequence length="354" mass="40877">MLRFTRTSSKTAGSSPGTLVHVGEKKTETIRLGMLHYDPDTLLERSLERVEDALPLLKPATTTWINVDGVHDTAFIAHIGRQYGLHPLTLEDVLNTHQRPKAEAFDDYLYVVMKMLRYDADQDRIRPEQISLILGKEVLISFQEAAGDVFEPVRERIRKGKGRIRKGGCDYLAYALVDAIVDNYFVILDRLGERLEVLEETLDDHPDAGILEEIHTIRRELIYLRKQVWPLREMITHFLKADTPFIGEDTGLFMRDVYDHTIQTIDTIESFRDILSGMQDLYLSMISNRMNEVMKVLTIIATIFIPITFVAGIYGMNFTHMPELTWRWGYLCVWLVILAIVIGMVAFFRNKKWL</sequence>
<dbReference type="Gene3D" id="3.30.460.20">
    <property type="entry name" value="CorA soluble domain-like"/>
    <property type="match status" value="1"/>
</dbReference>
<evidence type="ECO:0000256" key="7">
    <source>
        <dbReference type="ARBA" id="ARBA00023136"/>
    </source>
</evidence>
<evidence type="ECO:0000256" key="1">
    <source>
        <dbReference type="ARBA" id="ARBA00004651"/>
    </source>
</evidence>